<sequence length="226" mass="26279">MKVILRNKYLSRARYNRYLLATGNNLVSAKRLYRANMRLAQAFHPLLSQFEVIFRNSLNEVLISNFSDSDWIINQKTGFMSHSSLRTSHFFLRTCLVKTERKLHLRGIPITSGKLIADQTFGFWVSFFLPHHYGLVSGSPIHVFPLKLASENRASIHAKLETIKNFRNRVNHCEPLCFSGHTIDCTEALEIRTVLYKLLDWINPELNKFFKDFDNIESNCNRISTI</sequence>
<evidence type="ECO:0000313" key="1">
    <source>
        <dbReference type="EMBL" id="SMP26482.1"/>
    </source>
</evidence>
<dbReference type="EMBL" id="FXUA01000004">
    <property type="protein sequence ID" value="SMP26482.1"/>
    <property type="molecule type" value="Genomic_DNA"/>
</dbReference>
<gene>
    <name evidence="1" type="ORF">SAMN06265367_104368</name>
</gene>
<comment type="caution">
    <text evidence="1">The sequence shown here is derived from an EMBL/GenBank/DDBJ whole genome shotgun (WGS) entry which is preliminary data.</text>
</comment>
<accession>A0ABY1P8B1</accession>
<evidence type="ECO:0008006" key="3">
    <source>
        <dbReference type="Google" id="ProtNLM"/>
    </source>
</evidence>
<keyword evidence="2" id="KW-1185">Reference proteome</keyword>
<reference evidence="1 2" key="1">
    <citation type="submission" date="2017-05" db="EMBL/GenBank/DDBJ databases">
        <authorList>
            <person name="Varghese N."/>
            <person name="Submissions S."/>
        </authorList>
    </citation>
    <scope>NUCLEOTIDE SEQUENCE [LARGE SCALE GENOMIC DNA]</scope>
    <source>
        <strain evidence="1 2">DSM 15360</strain>
    </source>
</reference>
<evidence type="ECO:0000313" key="2">
    <source>
        <dbReference type="Proteomes" id="UP001157915"/>
    </source>
</evidence>
<proteinExistence type="predicted"/>
<protein>
    <recommendedName>
        <fullName evidence="3">Abi-like protein</fullName>
    </recommendedName>
</protein>
<name>A0ABY1P8B1_9BACT</name>
<organism evidence="1 2">
    <name type="scientific">Algoriphagus winogradskyi</name>
    <dbReference type="NCBI Taxonomy" id="237017"/>
    <lineage>
        <taxon>Bacteria</taxon>
        <taxon>Pseudomonadati</taxon>
        <taxon>Bacteroidota</taxon>
        <taxon>Cytophagia</taxon>
        <taxon>Cytophagales</taxon>
        <taxon>Cyclobacteriaceae</taxon>
        <taxon>Algoriphagus</taxon>
    </lineage>
</organism>
<dbReference type="Proteomes" id="UP001157915">
    <property type="component" value="Unassembled WGS sequence"/>
</dbReference>